<dbReference type="AlphaFoldDB" id="F4PPZ5"/>
<gene>
    <name evidence="4" type="ORF">DFA_04584</name>
</gene>
<dbReference type="GeneID" id="14874583"/>
<accession>F4PPZ5</accession>
<dbReference type="InterPro" id="IPR001878">
    <property type="entry name" value="Znf_CCHC"/>
</dbReference>
<evidence type="ECO:0000259" key="3">
    <source>
        <dbReference type="PROSITE" id="PS50158"/>
    </source>
</evidence>
<feature type="region of interest" description="Disordered" evidence="2">
    <location>
        <begin position="181"/>
        <end position="252"/>
    </location>
</feature>
<keyword evidence="5" id="KW-1185">Reference proteome</keyword>
<organism evidence="4 5">
    <name type="scientific">Cavenderia fasciculata</name>
    <name type="common">Slime mold</name>
    <name type="synonym">Dictyostelium fasciculatum</name>
    <dbReference type="NCBI Taxonomy" id="261658"/>
    <lineage>
        <taxon>Eukaryota</taxon>
        <taxon>Amoebozoa</taxon>
        <taxon>Evosea</taxon>
        <taxon>Eumycetozoa</taxon>
        <taxon>Dictyostelia</taxon>
        <taxon>Acytosteliales</taxon>
        <taxon>Cavenderiaceae</taxon>
        <taxon>Cavenderia</taxon>
    </lineage>
</organism>
<evidence type="ECO:0000256" key="2">
    <source>
        <dbReference type="SAM" id="MobiDB-lite"/>
    </source>
</evidence>
<feature type="compositionally biased region" description="Low complexity" evidence="2">
    <location>
        <begin position="57"/>
        <end position="78"/>
    </location>
</feature>
<keyword evidence="1" id="KW-0479">Metal-binding</keyword>
<dbReference type="SUPFAM" id="SSF57756">
    <property type="entry name" value="Retrovirus zinc finger-like domains"/>
    <property type="match status" value="1"/>
</dbReference>
<feature type="region of interest" description="Disordered" evidence="2">
    <location>
        <begin position="100"/>
        <end position="126"/>
    </location>
</feature>
<reference evidence="5" key="1">
    <citation type="journal article" date="2011" name="Genome Res.">
        <title>Phylogeny-wide analysis of social amoeba genomes highlights ancient origins for complex intercellular communication.</title>
        <authorList>
            <person name="Heidel A.J."/>
            <person name="Lawal H.M."/>
            <person name="Felder M."/>
            <person name="Schilde C."/>
            <person name="Helps N.R."/>
            <person name="Tunggal B."/>
            <person name="Rivero F."/>
            <person name="John U."/>
            <person name="Schleicher M."/>
            <person name="Eichinger L."/>
            <person name="Platzer M."/>
            <person name="Noegel A.A."/>
            <person name="Schaap P."/>
            <person name="Gloeckner G."/>
        </authorList>
    </citation>
    <scope>NUCLEOTIDE SEQUENCE [LARGE SCALE GENOMIC DNA]</scope>
    <source>
        <strain evidence="5">SH3</strain>
    </source>
</reference>
<sequence length="912" mass="103380">MDEIFKKYHSEKDIVSLGIRDEIVAKLKKRSSKPNQPQQQERSIIMDPISPPLKAKTNTTTTSSTSSTTTTTTTQPTSKPILTSSALLNNTNILFNFERTKSDSSSSLSKKPKKEKIKESTATTTTATPTITRPCKICNKKSHQWKNCPTPDINKTCTNCNKIGHIAVNCNVIILNFKSTRHQQQESSSSSRPPRKQFNKDEESINNKDIKQSPTTSMKEKKQPKETTKPSSSPILLSQQQSIPTIPPTPTTITTTIQETLKYSKTLSSEQIYLTDGDDQCHSLFDRFNSDDIELAIDDQIEILKQCNIHSICIPMKTKSGSIFYTTDNQKVLSNQQPIDNNKINTIKQFIKKANAANISTPLSVSVQLDNTNLLKNPNWKQQPEQLQLICLNNKEFIEYFNILIQDLINRFKQDVGVFSGIYFDNIQTDKDSAQCTCQYCKDSTTNQDTSSTFKQNLSTLIRNGGTTIKNNQSMNQIIHFQQSNQFDSNIKLIHFNNSLEFSFLSRYNRMINQTIGLIKLNIQKISFDCLKFRLFYSMLLNAKCGVELENNKDLPIQIANHQSKIIFKQLKSVFEKTISMETQGKGIKTLNDIGLFYHNGDNILDYFNLISILEDKHYQFDIIDENITQDKLSNYKLIILSESNNNNNNNNGIFKKLTKYQQEQGGSILIFGDIGFSTTTKKSIFSNSIKYSNINNNNLVNNDVDIIINDNNISKYNILNLIDETNLISISSLYLPTRKGTRIEPIGNDCFNILSIKSIIDDNLSEAGIVYDKKQRVVHAIHPLAKIMEQQSKQAIGEIIHQSIRLLLPEPIVQLTNDNGQQSIKIGILHQQQSISKHQHDPINQLIIHLVNSTPNIFTNVDISIVLPKSTNVENIISSSSSSIPFNQKLQIVNFKIPFIQDLQTIIIQLK</sequence>
<dbReference type="SMART" id="SM00343">
    <property type="entry name" value="ZnF_C2HC"/>
    <property type="match status" value="2"/>
</dbReference>
<dbReference type="InterPro" id="IPR036875">
    <property type="entry name" value="Znf_CCHC_sf"/>
</dbReference>
<feature type="compositionally biased region" description="Basic and acidic residues" evidence="2">
    <location>
        <begin position="198"/>
        <end position="211"/>
    </location>
</feature>
<dbReference type="OMA" id="KEKECPT"/>
<feature type="region of interest" description="Disordered" evidence="2">
    <location>
        <begin position="28"/>
        <end position="83"/>
    </location>
</feature>
<proteinExistence type="predicted"/>
<dbReference type="Gene3D" id="4.10.60.10">
    <property type="entry name" value="Zinc finger, CCHC-type"/>
    <property type="match status" value="1"/>
</dbReference>
<keyword evidence="1" id="KW-0862">Zinc</keyword>
<name>F4PPZ5_CACFS</name>
<feature type="domain" description="CCHC-type" evidence="3">
    <location>
        <begin position="157"/>
        <end position="170"/>
    </location>
</feature>
<dbReference type="EMBL" id="GL883009">
    <property type="protein sequence ID" value="EGG22458.1"/>
    <property type="molecule type" value="Genomic_DNA"/>
</dbReference>
<evidence type="ECO:0000313" key="5">
    <source>
        <dbReference type="Proteomes" id="UP000007797"/>
    </source>
</evidence>
<evidence type="ECO:0000256" key="1">
    <source>
        <dbReference type="PROSITE-ProRule" id="PRU00047"/>
    </source>
</evidence>
<dbReference type="GO" id="GO:0003676">
    <property type="term" value="F:nucleic acid binding"/>
    <property type="evidence" value="ECO:0007669"/>
    <property type="project" value="InterPro"/>
</dbReference>
<dbReference type="GO" id="GO:0008270">
    <property type="term" value="F:zinc ion binding"/>
    <property type="evidence" value="ECO:0007669"/>
    <property type="project" value="UniProtKB-KW"/>
</dbReference>
<dbReference type="PROSITE" id="PS50158">
    <property type="entry name" value="ZF_CCHC"/>
    <property type="match status" value="1"/>
</dbReference>
<dbReference type="RefSeq" id="XP_004360309.1">
    <property type="nucleotide sequence ID" value="XM_004360252.1"/>
</dbReference>
<evidence type="ECO:0000313" key="4">
    <source>
        <dbReference type="EMBL" id="EGG22458.1"/>
    </source>
</evidence>
<dbReference type="Proteomes" id="UP000007797">
    <property type="component" value="Unassembled WGS sequence"/>
</dbReference>
<dbReference type="KEGG" id="dfa:DFA_04584"/>
<feature type="compositionally biased region" description="Basic and acidic residues" evidence="2">
    <location>
        <begin position="218"/>
        <end position="228"/>
    </location>
</feature>
<dbReference type="OrthoDB" id="21268at2759"/>
<keyword evidence="1" id="KW-0863">Zinc-finger</keyword>
<feature type="compositionally biased region" description="Polar residues" evidence="2">
    <location>
        <begin position="33"/>
        <end position="42"/>
    </location>
</feature>
<protein>
    <recommendedName>
        <fullName evidence="3">CCHC-type domain-containing protein</fullName>
    </recommendedName>
</protein>
<feature type="compositionally biased region" description="Low complexity" evidence="2">
    <location>
        <begin position="229"/>
        <end position="244"/>
    </location>
</feature>